<organism evidence="3 4">
    <name type="scientific">Kangiella japonica</name>
    <dbReference type="NCBI Taxonomy" id="647384"/>
    <lineage>
        <taxon>Bacteria</taxon>
        <taxon>Pseudomonadati</taxon>
        <taxon>Pseudomonadota</taxon>
        <taxon>Gammaproteobacteria</taxon>
        <taxon>Kangiellales</taxon>
        <taxon>Kangiellaceae</taxon>
        <taxon>Kangiella</taxon>
    </lineage>
</organism>
<name>A0ABN0STL4_9GAMM</name>
<dbReference type="RefSeq" id="WP_343985155.1">
    <property type="nucleotide sequence ID" value="NZ_BAAAFM010000001.1"/>
</dbReference>
<dbReference type="EMBL" id="BAAAFM010000001">
    <property type="protein sequence ID" value="GAA0197575.1"/>
    <property type="molecule type" value="Genomic_DNA"/>
</dbReference>
<evidence type="ECO:0000313" key="4">
    <source>
        <dbReference type="Proteomes" id="UP001501221"/>
    </source>
</evidence>
<feature type="domain" description="Type 4 fimbrial biogenesis protein PilX N-terminal" evidence="2">
    <location>
        <begin position="7"/>
        <end position="54"/>
    </location>
</feature>
<protein>
    <recommendedName>
        <fullName evidence="2">Type 4 fimbrial biogenesis protein PilX N-terminal domain-containing protein</fullName>
    </recommendedName>
</protein>
<accession>A0ABN0STL4</accession>
<proteinExistence type="predicted"/>
<keyword evidence="1" id="KW-0472">Membrane</keyword>
<sequence length="181" mass="19520">MNRNKQSGFSLIISLLLLMTLTIIGLAIMRSSILSEKQASNVQEKSVSFHGAQTTNNSIVESYRYDQAILAQTLNAKDLTIKTCVDYTGNVTTDCDVTPTIDSSTGVLKGGTDTTYRGCPSAFKCVGNSSGMNNKNTVGCNVFQHYGEAWVDSNRDGIEDANEAKTEIEQWSLLVAACGNS</sequence>
<comment type="caution">
    <text evidence="3">The sequence shown here is derived from an EMBL/GenBank/DDBJ whole genome shotgun (WGS) entry which is preliminary data.</text>
</comment>
<keyword evidence="4" id="KW-1185">Reference proteome</keyword>
<dbReference type="Proteomes" id="UP001501221">
    <property type="component" value="Unassembled WGS sequence"/>
</dbReference>
<dbReference type="Pfam" id="PF14341">
    <property type="entry name" value="PilX_N"/>
    <property type="match status" value="1"/>
</dbReference>
<feature type="transmembrane region" description="Helical" evidence="1">
    <location>
        <begin position="6"/>
        <end position="28"/>
    </location>
</feature>
<keyword evidence="1" id="KW-1133">Transmembrane helix</keyword>
<keyword evidence="1" id="KW-0812">Transmembrane</keyword>
<gene>
    <name evidence="3" type="ORF">GCM10009123_01000</name>
</gene>
<reference evidence="3 4" key="1">
    <citation type="journal article" date="2019" name="Int. J. Syst. Evol. Microbiol.">
        <title>The Global Catalogue of Microorganisms (GCM) 10K type strain sequencing project: providing services to taxonomists for standard genome sequencing and annotation.</title>
        <authorList>
            <consortium name="The Broad Institute Genomics Platform"/>
            <consortium name="The Broad Institute Genome Sequencing Center for Infectious Disease"/>
            <person name="Wu L."/>
            <person name="Ma J."/>
        </authorList>
    </citation>
    <scope>NUCLEOTIDE SEQUENCE [LARGE SCALE GENOMIC DNA]</scope>
    <source>
        <strain evidence="3 4">JCM 16211</strain>
    </source>
</reference>
<evidence type="ECO:0000259" key="2">
    <source>
        <dbReference type="Pfam" id="PF14341"/>
    </source>
</evidence>
<evidence type="ECO:0000256" key="1">
    <source>
        <dbReference type="SAM" id="Phobius"/>
    </source>
</evidence>
<evidence type="ECO:0000313" key="3">
    <source>
        <dbReference type="EMBL" id="GAA0197575.1"/>
    </source>
</evidence>
<dbReference type="InterPro" id="IPR025746">
    <property type="entry name" value="PilX_N_dom"/>
</dbReference>